<dbReference type="GeneID" id="66740958"/>
<name>A0A9Q5YK71_PISSA</name>
<sequence>MKRLAAKTKIQLAILGNSLLILVIWAVISQSSLFESTITATISSAAIISVLYALVSSKIILRPIKKLIENFGHSHLFEDQKPSNNEVDFLEQLQHSLSKTHQDIAKNINDLYGDLYSIFEKTDRLLTEARSEGKDTEAEKQLIDNIMQISAAINEVEASAQNATNAAQEASQKAQDGQNVVAKTTSAINNLSKEVTAASEVIGKLAQDSEGIGTVLDVIRGIAEQTNLLALNAAIEAARAGEQGRGFAVVADEVRTLAQRTQQATQEIQEMIEKLQSNASDAVNTMEHGRNSADTSVQQAAEAGKSLDSITDAVKKIISTNTTIFSAAKNQSEITQRLNEQLKKLTQEEVSEETSAAAEAIQEDLNRIALRMERLSLKLETVDSDCDVQVMSLEE</sequence>
<evidence type="ECO:0000313" key="4">
    <source>
        <dbReference type="EMBL" id="QGO05893.1"/>
    </source>
</evidence>
<keyword evidence="2" id="KW-0807">Transducer</keyword>
<evidence type="ECO:0000256" key="1">
    <source>
        <dbReference type="ARBA" id="ARBA00004370"/>
    </source>
</evidence>
<dbReference type="Gene3D" id="1.10.287.950">
    <property type="entry name" value="Methyl-accepting chemotaxis protein"/>
    <property type="match status" value="1"/>
</dbReference>
<dbReference type="RefSeq" id="WP_016211556.1">
    <property type="nucleotide sequence ID" value="NZ_CP012413.1"/>
</dbReference>
<accession>A0A9Q5YK71</accession>
<dbReference type="PRINTS" id="PR00260">
    <property type="entry name" value="CHEMTRNSDUCR"/>
</dbReference>
<gene>
    <name evidence="4" type="primary">trg_1</name>
    <name evidence="4" type="ORF">Psal009_01790</name>
</gene>
<dbReference type="AlphaFoldDB" id="A0A9Q5YK71"/>
<dbReference type="PANTHER" id="PTHR32089:SF112">
    <property type="entry name" value="LYSOZYME-LIKE PROTEIN-RELATED"/>
    <property type="match status" value="1"/>
</dbReference>
<comment type="similarity">
    <text evidence="3">Belongs to the methyl-accepting chemotaxis (MCP) protein family.</text>
</comment>
<dbReference type="InterPro" id="IPR004090">
    <property type="entry name" value="Chemotax_Me-accpt_rcpt"/>
</dbReference>
<dbReference type="CDD" id="cd11386">
    <property type="entry name" value="MCP_signal"/>
    <property type="match status" value="1"/>
</dbReference>
<dbReference type="PANTHER" id="PTHR32089">
    <property type="entry name" value="METHYL-ACCEPTING CHEMOTAXIS PROTEIN MCPB"/>
    <property type="match status" value="1"/>
</dbReference>
<dbReference type="Proteomes" id="UP000422232">
    <property type="component" value="Chromosome"/>
</dbReference>
<dbReference type="GO" id="GO:0016020">
    <property type="term" value="C:membrane"/>
    <property type="evidence" value="ECO:0007669"/>
    <property type="project" value="UniProtKB-SubCell"/>
</dbReference>
<evidence type="ECO:0000256" key="2">
    <source>
        <dbReference type="ARBA" id="ARBA00023224"/>
    </source>
</evidence>
<dbReference type="SMART" id="SM00283">
    <property type="entry name" value="MA"/>
    <property type="match status" value="1"/>
</dbReference>
<evidence type="ECO:0000256" key="3">
    <source>
        <dbReference type="ARBA" id="ARBA00029447"/>
    </source>
</evidence>
<organism evidence="4 5">
    <name type="scientific">Piscirickettsia salmonis</name>
    <dbReference type="NCBI Taxonomy" id="1238"/>
    <lineage>
        <taxon>Bacteria</taxon>
        <taxon>Pseudomonadati</taxon>
        <taxon>Pseudomonadota</taxon>
        <taxon>Gammaproteobacteria</taxon>
        <taxon>Thiotrichales</taxon>
        <taxon>Piscirickettsiaceae</taxon>
        <taxon>Piscirickettsia</taxon>
    </lineage>
</organism>
<dbReference type="GO" id="GO:0006935">
    <property type="term" value="P:chemotaxis"/>
    <property type="evidence" value="ECO:0007669"/>
    <property type="project" value="InterPro"/>
</dbReference>
<comment type="subcellular location">
    <subcellularLocation>
        <location evidence="1">Membrane</location>
    </subcellularLocation>
</comment>
<evidence type="ECO:0000313" key="5">
    <source>
        <dbReference type="Proteomes" id="UP000422232"/>
    </source>
</evidence>
<keyword evidence="5" id="KW-1185">Reference proteome</keyword>
<dbReference type="SUPFAM" id="SSF58104">
    <property type="entry name" value="Methyl-accepting chemotaxis protein (MCP) signaling domain"/>
    <property type="match status" value="1"/>
</dbReference>
<dbReference type="Pfam" id="PF00015">
    <property type="entry name" value="MCPsignal"/>
    <property type="match status" value="1"/>
</dbReference>
<dbReference type="EMBL" id="CP038908">
    <property type="protein sequence ID" value="QGO05893.1"/>
    <property type="molecule type" value="Genomic_DNA"/>
</dbReference>
<proteinExistence type="inferred from homology"/>
<dbReference type="GO" id="GO:0004888">
    <property type="term" value="F:transmembrane signaling receptor activity"/>
    <property type="evidence" value="ECO:0007669"/>
    <property type="project" value="InterPro"/>
</dbReference>
<dbReference type="PROSITE" id="PS50111">
    <property type="entry name" value="CHEMOTAXIS_TRANSDUC_2"/>
    <property type="match status" value="1"/>
</dbReference>
<reference evidence="4 5" key="1">
    <citation type="submission" date="2019-04" db="EMBL/GenBank/DDBJ databases">
        <title>Complete genome sequencing of Piscirickettsia salmonis strain Psal-009.</title>
        <authorList>
            <person name="Schober I."/>
            <person name="Bunk B."/>
            <person name="Sproer C."/>
            <person name="Carril G.P."/>
            <person name="Riedel T."/>
            <person name="Flores-Herrera P.A."/>
            <person name="Nourdin-Galindo G."/>
            <person name="Marshall S.H."/>
            <person name="Overmann J."/>
        </authorList>
    </citation>
    <scope>NUCLEOTIDE SEQUENCE [LARGE SCALE GENOMIC DNA]</scope>
    <source>
        <strain evidence="4 5">Psal-009</strain>
    </source>
</reference>
<protein>
    <submittedName>
        <fullName evidence="4">Ribose and galactose chemoreceptor protein</fullName>
    </submittedName>
</protein>
<dbReference type="FunFam" id="1.10.287.950:FF:000001">
    <property type="entry name" value="Methyl-accepting chemotaxis sensory transducer"/>
    <property type="match status" value="1"/>
</dbReference>
<dbReference type="InterPro" id="IPR004089">
    <property type="entry name" value="MCPsignal_dom"/>
</dbReference>
<dbReference type="GO" id="GO:0007165">
    <property type="term" value="P:signal transduction"/>
    <property type="evidence" value="ECO:0007669"/>
    <property type="project" value="UniProtKB-KW"/>
</dbReference>